<proteinExistence type="predicted"/>
<evidence type="ECO:0000313" key="2">
    <source>
        <dbReference type="Proteomes" id="UP001293718"/>
    </source>
</evidence>
<evidence type="ECO:0000313" key="1">
    <source>
        <dbReference type="EMBL" id="MDZ5460820.1"/>
    </source>
</evidence>
<gene>
    <name evidence="1" type="ORF">SM757_30015</name>
</gene>
<accession>A0ABU5IPJ5</accession>
<dbReference type="RefSeq" id="WP_066341244.1">
    <property type="nucleotide sequence ID" value="NZ_JAXOJX010000084.1"/>
</dbReference>
<dbReference type="EMBL" id="JAXOJX010000084">
    <property type="protein sequence ID" value="MDZ5460820.1"/>
    <property type="molecule type" value="Genomic_DNA"/>
</dbReference>
<comment type="caution">
    <text evidence="1">The sequence shown here is derived from an EMBL/GenBank/DDBJ whole genome shotgun (WGS) entry which is preliminary data.</text>
</comment>
<protein>
    <submittedName>
        <fullName evidence="1">Uncharacterized protein</fullName>
    </submittedName>
</protein>
<keyword evidence="2" id="KW-1185">Reference proteome</keyword>
<reference evidence="1 2" key="1">
    <citation type="submission" date="2023-11" db="EMBL/GenBank/DDBJ databases">
        <title>Draft genome of Azohydromonas lata strain H1 (DSM1123), a polyhydroxyalkanoate producer.</title>
        <authorList>
            <person name="Traversa D."/>
            <person name="D'Addabbo P."/>
            <person name="Pazzani C."/>
            <person name="Manzari C."/>
            <person name="Chiara M."/>
            <person name="Scrascia M."/>
        </authorList>
    </citation>
    <scope>NUCLEOTIDE SEQUENCE [LARGE SCALE GENOMIC DNA]</scope>
    <source>
        <strain evidence="1 2">H1</strain>
    </source>
</reference>
<name>A0ABU5IPJ5_9BURK</name>
<dbReference type="Proteomes" id="UP001293718">
    <property type="component" value="Unassembled WGS sequence"/>
</dbReference>
<organism evidence="1 2">
    <name type="scientific">Azohydromonas lata</name>
    <dbReference type="NCBI Taxonomy" id="45677"/>
    <lineage>
        <taxon>Bacteria</taxon>
        <taxon>Pseudomonadati</taxon>
        <taxon>Pseudomonadota</taxon>
        <taxon>Betaproteobacteria</taxon>
        <taxon>Burkholderiales</taxon>
        <taxon>Sphaerotilaceae</taxon>
        <taxon>Azohydromonas</taxon>
    </lineage>
</organism>
<sequence length="103" mass="11349">MIELQATIPEGINFADLQLSRDSDDGAVVFSMEPIEAICEASGLDIEEVVDGPEPTICVLIAAWYQVHLQRGGEPDPVQEDFLEETRLELERGYGFSYPPGHA</sequence>